<keyword evidence="3" id="KW-1185">Reference proteome</keyword>
<dbReference type="EMBL" id="LZFO01000009">
    <property type="protein sequence ID" value="OFI06663.1"/>
    <property type="molecule type" value="Genomic_DNA"/>
</dbReference>
<protein>
    <recommendedName>
        <fullName evidence="1">Anti-bacteriophage protein A/HamA C-terminal domain-containing protein</fullName>
    </recommendedName>
</protein>
<proteinExistence type="predicted"/>
<accession>A0A1E8EZT8</accession>
<evidence type="ECO:0000259" key="1">
    <source>
        <dbReference type="Pfam" id="PF08878"/>
    </source>
</evidence>
<dbReference type="Pfam" id="PF08878">
    <property type="entry name" value="HamA"/>
    <property type="match status" value="1"/>
</dbReference>
<organism evidence="2 3">
    <name type="scientific">Clostridium acetireducens DSM 10703</name>
    <dbReference type="NCBI Taxonomy" id="1121290"/>
    <lineage>
        <taxon>Bacteria</taxon>
        <taxon>Bacillati</taxon>
        <taxon>Bacillota</taxon>
        <taxon>Clostridia</taxon>
        <taxon>Eubacteriales</taxon>
        <taxon>Clostridiaceae</taxon>
        <taxon>Clostridium</taxon>
    </lineage>
</organism>
<feature type="domain" description="Anti-bacteriophage protein A/HamA C-terminal" evidence="1">
    <location>
        <begin position="20"/>
        <end position="263"/>
    </location>
</feature>
<gene>
    <name evidence="2" type="ORF">CLOACE_08180</name>
</gene>
<dbReference type="Proteomes" id="UP000175744">
    <property type="component" value="Unassembled WGS sequence"/>
</dbReference>
<evidence type="ECO:0000313" key="3">
    <source>
        <dbReference type="Proteomes" id="UP000175744"/>
    </source>
</evidence>
<sequence>MIGTKQDKMIGKHPIKNSIFADWLICNDMDCTEKKIHRSLIENSDCTDQAIEEIAKWLINFHLTRRKKDLLDKKKVLLKKYEFHEYADSLHIFPLTDKTQKGNLGEVILTQYLHDTSGIDIVFYKLRYNPNVDQSMKGDDVLLVDDKKILLGESKFRKKAGKNVVDEISKNFATKLTLPISLSFIADRLYDEGNHELSDKISEIETVLSKGKIDIKNIGFILSDYSAHVSVEKHMNSQNKDFIMITLNVDNVLDLLNKSFERAKEKIKGDFPYEY</sequence>
<dbReference type="RefSeq" id="WP_101495382.1">
    <property type="nucleotide sequence ID" value="NZ_LZFO01000009.1"/>
</dbReference>
<reference evidence="2 3" key="1">
    <citation type="submission" date="2016-06" db="EMBL/GenBank/DDBJ databases">
        <title>Genome sequence of Clostridium acetireducens DSM 10703.</title>
        <authorList>
            <person name="Poehlein A."/>
            <person name="Fluechter S."/>
            <person name="Duerre P."/>
            <person name="Daniel R."/>
        </authorList>
    </citation>
    <scope>NUCLEOTIDE SEQUENCE [LARGE SCALE GENOMIC DNA]</scope>
    <source>
        <strain evidence="2 3">DSM 10703</strain>
    </source>
</reference>
<comment type="caution">
    <text evidence="2">The sequence shown here is derived from an EMBL/GenBank/DDBJ whole genome shotgun (WGS) entry which is preliminary data.</text>
</comment>
<name>A0A1E8EZT8_9CLOT</name>
<dbReference type="OrthoDB" id="2079328at2"/>
<dbReference type="AlphaFoldDB" id="A0A1E8EZT8"/>
<dbReference type="InterPro" id="IPR014976">
    <property type="entry name" value="AbpA_HamA_C"/>
</dbReference>
<evidence type="ECO:0000313" key="2">
    <source>
        <dbReference type="EMBL" id="OFI06663.1"/>
    </source>
</evidence>